<dbReference type="InterPro" id="IPR036599">
    <property type="entry name" value="DNA_ligase_N_sf"/>
</dbReference>
<gene>
    <name evidence="8" type="ORF">E4U13_004181</name>
</gene>
<keyword evidence="9" id="KW-1185">Reference proteome</keyword>
<name>A0A9P7PYX0_9HYPO</name>
<dbReference type="InterPro" id="IPR012310">
    <property type="entry name" value="DNA_ligase_ATP-dep_cent"/>
</dbReference>
<accession>A0A9P7PYX0</accession>
<proteinExistence type="inferred from homology"/>
<dbReference type="AlphaFoldDB" id="A0A9P7PYX0"/>
<dbReference type="Gene3D" id="2.40.50.140">
    <property type="entry name" value="Nucleic acid-binding proteins"/>
    <property type="match status" value="1"/>
</dbReference>
<dbReference type="Pfam" id="PF01068">
    <property type="entry name" value="DNA_ligase_A_M"/>
    <property type="match status" value="1"/>
</dbReference>
<dbReference type="InterPro" id="IPR012308">
    <property type="entry name" value="DNA_ligase_ATP-dep_N"/>
</dbReference>
<keyword evidence="4" id="KW-0067">ATP-binding</keyword>
<dbReference type="SUPFAM" id="SSF56091">
    <property type="entry name" value="DNA ligase/mRNA capping enzyme, catalytic domain"/>
    <property type="match status" value="1"/>
</dbReference>
<comment type="similarity">
    <text evidence="1">Belongs to the ATP-dependent DNA ligase family.</text>
</comment>
<dbReference type="EMBL" id="SRQM01000324">
    <property type="protein sequence ID" value="KAG6112702.1"/>
    <property type="molecule type" value="Genomic_DNA"/>
</dbReference>
<dbReference type="PANTHER" id="PTHR45997:SF2">
    <property type="entry name" value="ATP DEPENDENT DNA LIGASE DOMAIN PROTEIN (AFU_ORTHOLOGUE AFUA_5G02430)"/>
    <property type="match status" value="1"/>
</dbReference>
<dbReference type="GO" id="GO:0006297">
    <property type="term" value="P:nucleotide-excision repair, DNA gap filling"/>
    <property type="evidence" value="ECO:0007669"/>
    <property type="project" value="TreeGrafter"/>
</dbReference>
<evidence type="ECO:0000259" key="7">
    <source>
        <dbReference type="PROSITE" id="PS50160"/>
    </source>
</evidence>
<reference evidence="8 9" key="1">
    <citation type="journal article" date="2020" name="bioRxiv">
        <title>Whole genome comparisons of ergot fungi reveals the divergence and evolution of species within the genus Claviceps are the result of varying mechanisms driving genome evolution and host range expansion.</title>
        <authorList>
            <person name="Wyka S.A."/>
            <person name="Mondo S.J."/>
            <person name="Liu M."/>
            <person name="Dettman J."/>
            <person name="Nalam V."/>
            <person name="Broders K.D."/>
        </authorList>
    </citation>
    <scope>NUCLEOTIDE SEQUENCE [LARGE SCALE GENOMIC DNA]</scope>
    <source>
        <strain evidence="8 9">LM576</strain>
    </source>
</reference>
<dbReference type="PANTHER" id="PTHR45997">
    <property type="entry name" value="DNA LIGASE 4"/>
    <property type="match status" value="1"/>
</dbReference>
<evidence type="ECO:0000256" key="2">
    <source>
        <dbReference type="ARBA" id="ARBA00022598"/>
    </source>
</evidence>
<dbReference type="PROSITE" id="PS50160">
    <property type="entry name" value="DNA_LIGASE_A3"/>
    <property type="match status" value="1"/>
</dbReference>
<feature type="domain" description="ATP-dependent DNA ligase family profile" evidence="7">
    <location>
        <begin position="406"/>
        <end position="546"/>
    </location>
</feature>
<feature type="compositionally biased region" description="Pro residues" evidence="6">
    <location>
        <begin position="749"/>
        <end position="759"/>
    </location>
</feature>
<evidence type="ECO:0000256" key="4">
    <source>
        <dbReference type="ARBA" id="ARBA00022840"/>
    </source>
</evidence>
<organism evidence="8 9">
    <name type="scientific">Claviceps humidiphila</name>
    <dbReference type="NCBI Taxonomy" id="1294629"/>
    <lineage>
        <taxon>Eukaryota</taxon>
        <taxon>Fungi</taxon>
        <taxon>Dikarya</taxon>
        <taxon>Ascomycota</taxon>
        <taxon>Pezizomycotina</taxon>
        <taxon>Sordariomycetes</taxon>
        <taxon>Hypocreomycetidae</taxon>
        <taxon>Hypocreales</taxon>
        <taxon>Clavicipitaceae</taxon>
        <taxon>Claviceps</taxon>
    </lineage>
</organism>
<sequence length="1048" mass="117139">MPVPFASVCDLLDECYKLHVAKKSNTRTVSKWFDQHRNCINAQNTDLAALLSTLLPEKRSDRVYCIKTPTLEKLIGKALMLGASRLIELGLYKQSGQGVDLADCVERILTVTPNPLYSERDSITVEEIDQVLHGIASRIVWSSPCIRADQGSSTAARGRDGLEDIYRRLSAREAKWFTRLILKEFRPLILDSGLIYRCCDPALPLILKIQDDFATAIKTLQSLKSHSPAENVKHGAPQPLSLCTVKPTLGIKVGRQNWFKGRSIKHCLDMGRGRMSVEEKIDGEYCQFHVRIRDGKLQIQIFSKSGKDSTEDRYKLRGIISKSIGFGRADCTIQHDCILEGELVVHDDVVGSLILPDLRSYDTDTAAPQEDKIMPFHKIRNHIARRGRLINVDLDSPPRSHENLMIVFYDILYLDQQSLLDVCRSERFEILKRTVRCDSGRAELVRRTVVDFHRPTGASELRKAFAKIITAKGEGLVLKPDGPYFDFHNRTQGPAGFCIKLKKEYIGTFGDVGDFAVVGAGYNPSKARLYKIPNLAWTVFYLGCLTNKEEVRRWGAIPEFTVVSAVEIPETLLKTFMVHCHTMNVPLDMSTTTKLHIPTGIEADAPLKFAFQSPPVFDMRCFSFDKPGNVGFWTLRFPTVSKIHFDRDFSDAITFDELQAMAKEARATPDLEDSQENLHWIAQLEGADPRGRAVDAVSQLTATTMPTPSPRTSRSPLRPIMQSRSRSPDMTGTKPGCQPCTEKATASLPTPPESSPPSGPERLSTDTHTPDEKRKRRLVAPSALATSGIVEARETGFPCSFLTGATGTKRRKPLQEADGNVLQSVKNPRLLFASAMYGMPQSTRATANPKHEYPQDSPETTTGKEKPVEDKIDAVCCIPGSILPSIEQTSLPADKENPAKQAPKPCVFAGENCHLSDYTILLAASALAHSDERIALLGEHGAGTAGTVVDMDEWLEATRFGATLGDTKSPQRRVLMLVDTVQRKTETQKVLASLERAREKLPRKKRGWIEVYDWRVLHHLKVMEDDSETKKYFDGFHDPWRRWYCGIV</sequence>
<keyword evidence="2" id="KW-0436">Ligase</keyword>
<feature type="compositionally biased region" description="Basic and acidic residues" evidence="6">
    <location>
        <begin position="763"/>
        <end position="773"/>
    </location>
</feature>
<protein>
    <recommendedName>
        <fullName evidence="7">ATP-dependent DNA ligase family profile domain-containing protein</fullName>
    </recommendedName>
</protein>
<evidence type="ECO:0000256" key="6">
    <source>
        <dbReference type="SAM" id="MobiDB-lite"/>
    </source>
</evidence>
<dbReference type="Gene3D" id="1.10.3260.10">
    <property type="entry name" value="DNA ligase, ATP-dependent, N-terminal domain"/>
    <property type="match status" value="1"/>
</dbReference>
<comment type="caution">
    <text evidence="8">The sequence shown here is derived from an EMBL/GenBank/DDBJ whole genome shotgun (WGS) entry which is preliminary data.</text>
</comment>
<dbReference type="GO" id="GO:0006303">
    <property type="term" value="P:double-strand break repair via nonhomologous end joining"/>
    <property type="evidence" value="ECO:0007669"/>
    <property type="project" value="TreeGrafter"/>
</dbReference>
<evidence type="ECO:0000313" key="9">
    <source>
        <dbReference type="Proteomes" id="UP000732380"/>
    </source>
</evidence>
<dbReference type="Proteomes" id="UP000732380">
    <property type="component" value="Unassembled WGS sequence"/>
</dbReference>
<dbReference type="GO" id="GO:0032807">
    <property type="term" value="C:DNA ligase IV complex"/>
    <property type="evidence" value="ECO:0007669"/>
    <property type="project" value="TreeGrafter"/>
</dbReference>
<evidence type="ECO:0000313" key="8">
    <source>
        <dbReference type="EMBL" id="KAG6112702.1"/>
    </source>
</evidence>
<dbReference type="Pfam" id="PF04675">
    <property type="entry name" value="DNA_ligase_A_N"/>
    <property type="match status" value="1"/>
</dbReference>
<dbReference type="GO" id="GO:0006310">
    <property type="term" value="P:DNA recombination"/>
    <property type="evidence" value="ECO:0007669"/>
    <property type="project" value="InterPro"/>
</dbReference>
<feature type="region of interest" description="Disordered" evidence="6">
    <location>
        <begin position="842"/>
        <end position="866"/>
    </location>
</feature>
<feature type="compositionally biased region" description="Low complexity" evidence="6">
    <location>
        <begin position="701"/>
        <end position="719"/>
    </location>
</feature>
<dbReference type="InterPro" id="IPR029710">
    <property type="entry name" value="LIG4"/>
</dbReference>
<dbReference type="Gene3D" id="3.30.470.30">
    <property type="entry name" value="DNA ligase/mRNA capping enzyme"/>
    <property type="match status" value="1"/>
</dbReference>
<evidence type="ECO:0000256" key="3">
    <source>
        <dbReference type="ARBA" id="ARBA00022741"/>
    </source>
</evidence>
<keyword evidence="5" id="KW-0539">Nucleus</keyword>
<dbReference type="InterPro" id="IPR012340">
    <property type="entry name" value="NA-bd_OB-fold"/>
</dbReference>
<keyword evidence="3" id="KW-0547">Nucleotide-binding</keyword>
<evidence type="ECO:0000256" key="1">
    <source>
        <dbReference type="ARBA" id="ARBA00007572"/>
    </source>
</evidence>
<feature type="region of interest" description="Disordered" evidence="6">
    <location>
        <begin position="700"/>
        <end position="778"/>
    </location>
</feature>
<dbReference type="GO" id="GO:0003677">
    <property type="term" value="F:DNA binding"/>
    <property type="evidence" value="ECO:0007669"/>
    <property type="project" value="InterPro"/>
</dbReference>
<evidence type="ECO:0000256" key="5">
    <source>
        <dbReference type="ARBA" id="ARBA00023242"/>
    </source>
</evidence>
<dbReference type="GO" id="GO:0003910">
    <property type="term" value="F:DNA ligase (ATP) activity"/>
    <property type="evidence" value="ECO:0007669"/>
    <property type="project" value="InterPro"/>
</dbReference>
<dbReference type="GO" id="GO:0005524">
    <property type="term" value="F:ATP binding"/>
    <property type="evidence" value="ECO:0007669"/>
    <property type="project" value="UniProtKB-KW"/>
</dbReference>